<evidence type="ECO:0000313" key="2">
    <source>
        <dbReference type="Proteomes" id="UP000054783"/>
    </source>
</evidence>
<keyword evidence="2" id="KW-1185">Reference proteome</keyword>
<gene>
    <name evidence="1" type="ORF">T12_9751</name>
</gene>
<protein>
    <submittedName>
        <fullName evidence="1">Uncharacterized protein</fullName>
    </submittedName>
</protein>
<name>A0A0V0ZCF8_9BILA</name>
<sequence>MIRRMSPSHPHICYEALPLPLAVLKLGGVVRAPSRGASQPETRHCKSVLADPLTLVPPEISTCAPVLFADLDLCIHLLNVRLQPYSLSGGQPPTGRSGWWVLLPAGPSTKFLRSSLSRRIQQGTFVLRLIPCRPHRVGDTRSASAAGTLVPVQTSRV</sequence>
<dbReference type="Proteomes" id="UP000054783">
    <property type="component" value="Unassembled WGS sequence"/>
</dbReference>
<evidence type="ECO:0000313" key="1">
    <source>
        <dbReference type="EMBL" id="KRY10249.1"/>
    </source>
</evidence>
<dbReference type="AlphaFoldDB" id="A0A0V0ZCF8"/>
<organism evidence="1 2">
    <name type="scientific">Trichinella patagoniensis</name>
    <dbReference type="NCBI Taxonomy" id="990121"/>
    <lineage>
        <taxon>Eukaryota</taxon>
        <taxon>Metazoa</taxon>
        <taxon>Ecdysozoa</taxon>
        <taxon>Nematoda</taxon>
        <taxon>Enoplea</taxon>
        <taxon>Dorylaimia</taxon>
        <taxon>Trichinellida</taxon>
        <taxon>Trichinellidae</taxon>
        <taxon>Trichinella</taxon>
    </lineage>
</organism>
<accession>A0A0V0ZCF8</accession>
<comment type="caution">
    <text evidence="1">The sequence shown here is derived from an EMBL/GenBank/DDBJ whole genome shotgun (WGS) entry which is preliminary data.</text>
</comment>
<dbReference type="EMBL" id="JYDQ01000238">
    <property type="protein sequence ID" value="KRY10249.1"/>
    <property type="molecule type" value="Genomic_DNA"/>
</dbReference>
<reference evidence="1 2" key="1">
    <citation type="submission" date="2015-01" db="EMBL/GenBank/DDBJ databases">
        <title>Evolution of Trichinella species and genotypes.</title>
        <authorList>
            <person name="Korhonen P.K."/>
            <person name="Edoardo P."/>
            <person name="Giuseppe L.R."/>
            <person name="Gasser R.B."/>
        </authorList>
    </citation>
    <scope>NUCLEOTIDE SEQUENCE [LARGE SCALE GENOMIC DNA]</scope>
    <source>
        <strain evidence="1">ISS2496</strain>
    </source>
</reference>
<proteinExistence type="predicted"/>